<keyword evidence="1" id="KW-0812">Transmembrane</keyword>
<dbReference type="GO" id="GO:0016747">
    <property type="term" value="F:acyltransferase activity, transferring groups other than amino-acyl groups"/>
    <property type="evidence" value="ECO:0007669"/>
    <property type="project" value="InterPro"/>
</dbReference>
<dbReference type="PANTHER" id="PTHR23028:SF134">
    <property type="entry name" value="PUTATIVE (AFU_ORTHOLOGUE AFUA_4G08520)-RELATED"/>
    <property type="match status" value="1"/>
</dbReference>
<dbReference type="RefSeq" id="WP_187762149.1">
    <property type="nucleotide sequence ID" value="NZ_CP061038.1"/>
</dbReference>
<proteinExistence type="predicted"/>
<reference evidence="3 4" key="1">
    <citation type="submission" date="2020-09" db="EMBL/GenBank/DDBJ databases">
        <title>Sphingomonas sp., a new species isolated from pork steak.</title>
        <authorList>
            <person name="Heidler von Heilborn D."/>
        </authorList>
    </citation>
    <scope>NUCLEOTIDE SEQUENCE [LARGE SCALE GENOMIC DNA]</scope>
    <source>
        <strain evidence="4">S8-3T</strain>
    </source>
</reference>
<protein>
    <submittedName>
        <fullName evidence="3">Acyltransferase</fullName>
    </submittedName>
</protein>
<keyword evidence="1" id="KW-1133">Transmembrane helix</keyword>
<accession>A0A7H0LJI7</accession>
<evidence type="ECO:0000313" key="4">
    <source>
        <dbReference type="Proteomes" id="UP000516148"/>
    </source>
</evidence>
<feature type="transmembrane region" description="Helical" evidence="1">
    <location>
        <begin position="124"/>
        <end position="141"/>
    </location>
</feature>
<sequence>MPISAAATSTDATAPAKSHYVILDGLRGVASLLVVVFHLFEAYAGNDPRKQIINHGYLAVDFFFLLSGFVIAYAYDDRWGGMGRWEFYKRRLIRLQPMVVLGSVLGAALFAFQSSTIYPKAPGTSAWQVILVMLIGCTMIPMPKSADIRGWNETYPLNGPAWSLFYEYCANILYAVGLRRLSNRGLGVLVVLSAVALILLLVMGKRGDLIGGWSLDADGLMIGVTRVMFPFFAGILLMRLGARVRLPGAFWLCSLMLIVALSLPRFGGTERLWINGLYEAGCVILLFPLIVAIGAGEKQSDGPSVRVARFFGDLSYPLYITHYPLMYIYVGWVVDRKVPPMQGALAGLGVLIVSVAVAYATLKLFDEPARRWLASRLLTRRP</sequence>
<feature type="transmembrane region" description="Helical" evidence="1">
    <location>
        <begin position="161"/>
        <end position="178"/>
    </location>
</feature>
<feature type="transmembrane region" description="Helical" evidence="1">
    <location>
        <begin position="249"/>
        <end position="266"/>
    </location>
</feature>
<feature type="domain" description="Acyltransferase 3" evidence="2">
    <location>
        <begin position="23"/>
        <end position="359"/>
    </location>
</feature>
<gene>
    <name evidence="3" type="ORF">H3Z74_00840</name>
</gene>
<keyword evidence="4" id="KW-1185">Reference proteome</keyword>
<organism evidence="3 4">
    <name type="scientific">Sphingomonas alpina</name>
    <dbReference type="NCBI Taxonomy" id="653931"/>
    <lineage>
        <taxon>Bacteria</taxon>
        <taxon>Pseudomonadati</taxon>
        <taxon>Pseudomonadota</taxon>
        <taxon>Alphaproteobacteria</taxon>
        <taxon>Sphingomonadales</taxon>
        <taxon>Sphingomonadaceae</taxon>
        <taxon>Sphingomonas</taxon>
    </lineage>
</organism>
<feature type="transmembrane region" description="Helical" evidence="1">
    <location>
        <begin position="25"/>
        <end position="44"/>
    </location>
</feature>
<dbReference type="AlphaFoldDB" id="A0A7H0LJI7"/>
<feature type="transmembrane region" description="Helical" evidence="1">
    <location>
        <begin position="340"/>
        <end position="362"/>
    </location>
</feature>
<name>A0A7H0LJI7_9SPHN</name>
<dbReference type="EMBL" id="CP061038">
    <property type="protein sequence ID" value="QNQ09840.1"/>
    <property type="molecule type" value="Genomic_DNA"/>
</dbReference>
<feature type="transmembrane region" description="Helical" evidence="1">
    <location>
        <begin position="316"/>
        <end position="334"/>
    </location>
</feature>
<feature type="transmembrane region" description="Helical" evidence="1">
    <location>
        <begin position="56"/>
        <end position="75"/>
    </location>
</feature>
<feature type="transmembrane region" description="Helical" evidence="1">
    <location>
        <begin position="185"/>
        <end position="204"/>
    </location>
</feature>
<evidence type="ECO:0000313" key="3">
    <source>
        <dbReference type="EMBL" id="QNQ09840.1"/>
    </source>
</evidence>
<evidence type="ECO:0000259" key="2">
    <source>
        <dbReference type="Pfam" id="PF01757"/>
    </source>
</evidence>
<dbReference type="Proteomes" id="UP000516148">
    <property type="component" value="Chromosome"/>
</dbReference>
<feature type="transmembrane region" description="Helical" evidence="1">
    <location>
        <begin position="272"/>
        <end position="295"/>
    </location>
</feature>
<feature type="transmembrane region" description="Helical" evidence="1">
    <location>
        <begin position="219"/>
        <end position="237"/>
    </location>
</feature>
<dbReference type="InterPro" id="IPR002656">
    <property type="entry name" value="Acyl_transf_3_dom"/>
</dbReference>
<keyword evidence="1" id="KW-0472">Membrane</keyword>
<dbReference type="PANTHER" id="PTHR23028">
    <property type="entry name" value="ACETYLTRANSFERASE"/>
    <property type="match status" value="1"/>
</dbReference>
<dbReference type="Pfam" id="PF01757">
    <property type="entry name" value="Acyl_transf_3"/>
    <property type="match status" value="1"/>
</dbReference>
<keyword evidence="3" id="KW-0808">Transferase</keyword>
<feature type="transmembrane region" description="Helical" evidence="1">
    <location>
        <begin position="95"/>
        <end position="112"/>
    </location>
</feature>
<dbReference type="InterPro" id="IPR050879">
    <property type="entry name" value="Acyltransferase_3"/>
</dbReference>
<keyword evidence="3" id="KW-0012">Acyltransferase</keyword>
<evidence type="ECO:0000256" key="1">
    <source>
        <dbReference type="SAM" id="Phobius"/>
    </source>
</evidence>
<dbReference type="KEGG" id="spap:H3Z74_00840"/>